<name>A0A316TLX5_9BACT</name>
<keyword evidence="2" id="KW-1185">Reference proteome</keyword>
<accession>A0A316TLX5</accession>
<dbReference type="EMBL" id="QGGB01000009">
    <property type="protein sequence ID" value="PWN05577.1"/>
    <property type="molecule type" value="Genomic_DNA"/>
</dbReference>
<evidence type="ECO:0000313" key="2">
    <source>
        <dbReference type="Proteomes" id="UP000245533"/>
    </source>
</evidence>
<dbReference type="RefSeq" id="WP_109647605.1">
    <property type="nucleotide sequence ID" value="NZ_QGGB01000009.1"/>
</dbReference>
<evidence type="ECO:0000313" key="1">
    <source>
        <dbReference type="EMBL" id="PWN05577.1"/>
    </source>
</evidence>
<dbReference type="Proteomes" id="UP000245533">
    <property type="component" value="Unassembled WGS sequence"/>
</dbReference>
<reference evidence="1 2" key="1">
    <citation type="submission" date="2018-05" db="EMBL/GenBank/DDBJ databases">
        <title>Rhodohalobacter halophilus gen. nov., sp. nov., a moderately halophilic member of the family Balneolaceae.</title>
        <authorList>
            <person name="Liu Z.-W."/>
        </authorList>
    </citation>
    <scope>NUCLEOTIDE SEQUENCE [LARGE SCALE GENOMIC DNA]</scope>
    <source>
        <strain evidence="1 2">8A47</strain>
    </source>
</reference>
<protein>
    <recommendedName>
        <fullName evidence="3">DUF3822 domain-containing protein</fullName>
    </recommendedName>
</protein>
<dbReference type="AlphaFoldDB" id="A0A316TLX5"/>
<organism evidence="1 2">
    <name type="scientific">Rhodohalobacter mucosus</name>
    <dbReference type="NCBI Taxonomy" id="2079485"/>
    <lineage>
        <taxon>Bacteria</taxon>
        <taxon>Pseudomonadati</taxon>
        <taxon>Balneolota</taxon>
        <taxon>Balneolia</taxon>
        <taxon>Balneolales</taxon>
        <taxon>Balneolaceae</taxon>
        <taxon>Rhodohalobacter</taxon>
    </lineage>
</organism>
<dbReference type="OrthoDB" id="1522970at2"/>
<sequence>MGLDESCLGICYADNYLFYSVNSPGQDGHLKHIGSFEFNFDVKNSIISGDEYGFPALKTALSNLKEFHDCKSVKILAPATEECWTVVPRSVYEDASERESHISLLMHGTDRSDIEATWQPLSNVDYKLLLLRNRASMQGFNQLLGSFSNSEYVSEFEVGADWQAHSNTNGSFLMVNCLSSYISVSSFLLGKLRACTYLHYDNPSDLPYLWTLYSGNLTWMNGIHEKIYAFGHQSRIISEILTPYWDDSGTVHVMNTLQEMGVNAREKTYGFPLESAFPAIMMSLNLDSHAGQPA</sequence>
<gene>
    <name evidence="1" type="ORF">DDZ15_13315</name>
</gene>
<comment type="caution">
    <text evidence="1">The sequence shown here is derived from an EMBL/GenBank/DDBJ whole genome shotgun (WGS) entry which is preliminary data.</text>
</comment>
<proteinExistence type="predicted"/>
<evidence type="ECO:0008006" key="3">
    <source>
        <dbReference type="Google" id="ProtNLM"/>
    </source>
</evidence>